<evidence type="ECO:0000256" key="1">
    <source>
        <dbReference type="PROSITE-ProRule" id="PRU00330"/>
    </source>
</evidence>
<dbReference type="OrthoDB" id="5581181at2759"/>
<protein>
    <recommendedName>
        <fullName evidence="2">Cullin family profile domain-containing protein</fullName>
    </recommendedName>
</protein>
<accession>D8LX41</accession>
<sequence length="682" mass="79423">MQSTELISDIKRICDKYEKKLLSPQIAEHCLKQCIEEKTKNTLLLFVKGLQEADSIQYCRSVMRVLNNFQSELSNISELSAFASLLPNLFGHILDPLLNEDFYDHLINLLQCRSNTILSGDITIQTDEDTLVRTLFSHLSLSLRFSIISKSISSCVLSSSAELRDLSSLIPWLQYLFGEDLFVLHNLHYEFDVFFRHLECSFFESHILEVARSYPHFNLPPNLRLTQVYCDDRYVRHLDEVVASCKDDKEIMELFAHIIFVCEAAGLEVKQISMLLQPLCERIRKREDWVNAMFLVMASEMNVLLRSFCYFRGNADESKTTKKKKMDYFGFFVLIAGDVNAFVNVVSDFFTKQLLFETEEAENALMFVLFSLSLSYSHRMEKLMLFVIRKLGRTESNRLVGMVKHQNFGQSKLRDLRISRSFNSSFHNKVKAPFRYSCSVISRGCWTLPSSQIISLPPAVVSQQNQLQRFFKKAYRNRHLNTIANEGSVQLTVTLRGESRRMELSIMEFVLFNEISKNRIWTTAQLSEKVGISVSVVLKLLYGLIERQLVICVNANPLQYRHVLFWGEKGLSIETNRVEEDELLHDLLRYERFVIDMLNINLNFSEKQLFLRLKLFLQGNNKFVYGEKEFHLLIEEMKRKDVLYEEDSVLKLRHYFGFGVCYKENKMKSKSDNYSPRARGAA</sequence>
<dbReference type="PANTHER" id="PTHR45957:SF1">
    <property type="entry name" value="ANAPHASE-PROMOTING COMPLEX SUBUNIT 2"/>
    <property type="match status" value="1"/>
</dbReference>
<dbReference type="GO" id="GO:0070979">
    <property type="term" value="P:protein K11-linked ubiquitination"/>
    <property type="evidence" value="ECO:0007669"/>
    <property type="project" value="TreeGrafter"/>
</dbReference>
<gene>
    <name evidence="3" type="ORF">GSBLH_T00006198001</name>
</gene>
<dbReference type="PANTHER" id="PTHR45957">
    <property type="entry name" value="ANAPHASE-PROMOTING COMPLEX SUBUNIT 2"/>
    <property type="match status" value="1"/>
</dbReference>
<dbReference type="GO" id="GO:0007091">
    <property type="term" value="P:metaphase/anaphase transition of mitotic cell cycle"/>
    <property type="evidence" value="ECO:0007669"/>
    <property type="project" value="TreeGrafter"/>
</dbReference>
<dbReference type="GeneID" id="24922323"/>
<dbReference type="SUPFAM" id="SSF75632">
    <property type="entry name" value="Cullin homology domain"/>
    <property type="match status" value="1"/>
</dbReference>
<proteinExistence type="inferred from homology"/>
<dbReference type="InterPro" id="IPR036317">
    <property type="entry name" value="Cullin_homology_sf"/>
</dbReference>
<evidence type="ECO:0000313" key="4">
    <source>
        <dbReference type="Proteomes" id="UP000008312"/>
    </source>
</evidence>
<keyword evidence="4" id="KW-1185">Reference proteome</keyword>
<dbReference type="InterPro" id="IPR044554">
    <property type="entry name" value="ANAPC2"/>
</dbReference>
<dbReference type="EMBL" id="FN668639">
    <property type="protein sequence ID" value="CBK20836.2"/>
    <property type="molecule type" value="Genomic_DNA"/>
</dbReference>
<dbReference type="GO" id="GO:0005680">
    <property type="term" value="C:anaphase-promoting complex"/>
    <property type="evidence" value="ECO:0007669"/>
    <property type="project" value="TreeGrafter"/>
</dbReference>
<dbReference type="PROSITE" id="PS50069">
    <property type="entry name" value="CULLIN_2"/>
    <property type="match status" value="1"/>
</dbReference>
<feature type="domain" description="Cullin family profile" evidence="2">
    <location>
        <begin position="338"/>
        <end position="545"/>
    </location>
</feature>
<dbReference type="GO" id="GO:0031625">
    <property type="term" value="F:ubiquitin protein ligase binding"/>
    <property type="evidence" value="ECO:0007669"/>
    <property type="project" value="InterPro"/>
</dbReference>
<dbReference type="AlphaFoldDB" id="D8LX41"/>
<reference evidence="3" key="1">
    <citation type="submission" date="2010-02" db="EMBL/GenBank/DDBJ databases">
        <title>Sequencing and annotation of the Blastocystis hominis genome.</title>
        <authorList>
            <person name="Wincker P."/>
        </authorList>
    </citation>
    <scope>NUCLEOTIDE SEQUENCE</scope>
    <source>
        <strain evidence="3">Singapore isolate B</strain>
    </source>
</reference>
<evidence type="ECO:0000259" key="2">
    <source>
        <dbReference type="PROSITE" id="PS50069"/>
    </source>
</evidence>
<evidence type="ECO:0000313" key="3">
    <source>
        <dbReference type="EMBL" id="CBK20836.2"/>
    </source>
</evidence>
<dbReference type="InParanoid" id="D8LX41"/>
<dbReference type="RefSeq" id="XP_012894884.1">
    <property type="nucleotide sequence ID" value="XM_013039430.1"/>
</dbReference>
<organism evidence="3">
    <name type="scientific">Blastocystis hominis</name>
    <dbReference type="NCBI Taxonomy" id="12968"/>
    <lineage>
        <taxon>Eukaryota</taxon>
        <taxon>Sar</taxon>
        <taxon>Stramenopiles</taxon>
        <taxon>Bigyra</taxon>
        <taxon>Opalozoa</taxon>
        <taxon>Opalinata</taxon>
        <taxon>Blastocystidae</taxon>
        <taxon>Blastocystis</taxon>
    </lineage>
</organism>
<dbReference type="GO" id="GO:0006511">
    <property type="term" value="P:ubiquitin-dependent protein catabolic process"/>
    <property type="evidence" value="ECO:0007669"/>
    <property type="project" value="InterPro"/>
</dbReference>
<comment type="similarity">
    <text evidence="1">Belongs to the cullin family.</text>
</comment>
<name>D8LX41_BLAHO</name>
<dbReference type="Proteomes" id="UP000008312">
    <property type="component" value="Unassembled WGS sequence"/>
</dbReference>
<dbReference type="InterPro" id="IPR016158">
    <property type="entry name" value="Cullin_homology"/>
</dbReference>
<dbReference type="Gene3D" id="3.30.230.130">
    <property type="entry name" value="Cullin, Chain C, Domain 2"/>
    <property type="match status" value="1"/>
</dbReference>